<evidence type="ECO:0000313" key="2">
    <source>
        <dbReference type="Proteomes" id="UP000054477"/>
    </source>
</evidence>
<feature type="non-terminal residue" evidence="1">
    <location>
        <position position="67"/>
    </location>
</feature>
<protein>
    <submittedName>
        <fullName evidence="1">Uncharacterized protein</fullName>
    </submittedName>
</protein>
<name>A0A0C9Y8I7_9AGAR</name>
<accession>A0A0C9Y8I7</accession>
<dbReference type="Proteomes" id="UP000054477">
    <property type="component" value="Unassembled WGS sequence"/>
</dbReference>
<feature type="non-terminal residue" evidence="1">
    <location>
        <position position="1"/>
    </location>
</feature>
<keyword evidence="2" id="KW-1185">Reference proteome</keyword>
<proteinExistence type="predicted"/>
<reference evidence="1 2" key="1">
    <citation type="submission" date="2014-04" db="EMBL/GenBank/DDBJ databases">
        <authorList>
            <consortium name="DOE Joint Genome Institute"/>
            <person name="Kuo A."/>
            <person name="Kohler A."/>
            <person name="Nagy L.G."/>
            <person name="Floudas D."/>
            <person name="Copeland A."/>
            <person name="Barry K.W."/>
            <person name="Cichocki N."/>
            <person name="Veneault-Fourrey C."/>
            <person name="LaButti K."/>
            <person name="Lindquist E.A."/>
            <person name="Lipzen A."/>
            <person name="Lundell T."/>
            <person name="Morin E."/>
            <person name="Murat C."/>
            <person name="Sun H."/>
            <person name="Tunlid A."/>
            <person name="Henrissat B."/>
            <person name="Grigoriev I.V."/>
            <person name="Hibbett D.S."/>
            <person name="Martin F."/>
            <person name="Nordberg H.P."/>
            <person name="Cantor M.N."/>
            <person name="Hua S.X."/>
        </authorList>
    </citation>
    <scope>NUCLEOTIDE SEQUENCE [LARGE SCALE GENOMIC DNA]</scope>
    <source>
        <strain evidence="1 2">LaAM-08-1</strain>
    </source>
</reference>
<organism evidence="1 2">
    <name type="scientific">Laccaria amethystina LaAM-08-1</name>
    <dbReference type="NCBI Taxonomy" id="1095629"/>
    <lineage>
        <taxon>Eukaryota</taxon>
        <taxon>Fungi</taxon>
        <taxon>Dikarya</taxon>
        <taxon>Basidiomycota</taxon>
        <taxon>Agaricomycotina</taxon>
        <taxon>Agaricomycetes</taxon>
        <taxon>Agaricomycetidae</taxon>
        <taxon>Agaricales</taxon>
        <taxon>Agaricineae</taxon>
        <taxon>Hydnangiaceae</taxon>
        <taxon>Laccaria</taxon>
    </lineage>
</organism>
<evidence type="ECO:0000313" key="1">
    <source>
        <dbReference type="EMBL" id="KIK04353.1"/>
    </source>
</evidence>
<reference evidence="2" key="2">
    <citation type="submission" date="2015-01" db="EMBL/GenBank/DDBJ databases">
        <title>Evolutionary Origins and Diversification of the Mycorrhizal Mutualists.</title>
        <authorList>
            <consortium name="DOE Joint Genome Institute"/>
            <consortium name="Mycorrhizal Genomics Consortium"/>
            <person name="Kohler A."/>
            <person name="Kuo A."/>
            <person name="Nagy L.G."/>
            <person name="Floudas D."/>
            <person name="Copeland A."/>
            <person name="Barry K.W."/>
            <person name="Cichocki N."/>
            <person name="Veneault-Fourrey C."/>
            <person name="LaButti K."/>
            <person name="Lindquist E.A."/>
            <person name="Lipzen A."/>
            <person name="Lundell T."/>
            <person name="Morin E."/>
            <person name="Murat C."/>
            <person name="Riley R."/>
            <person name="Ohm R."/>
            <person name="Sun H."/>
            <person name="Tunlid A."/>
            <person name="Henrissat B."/>
            <person name="Grigoriev I.V."/>
            <person name="Hibbett D.S."/>
            <person name="Martin F."/>
        </authorList>
    </citation>
    <scope>NUCLEOTIDE SEQUENCE [LARGE SCALE GENOMIC DNA]</scope>
    <source>
        <strain evidence="2">LaAM-08-1</strain>
    </source>
</reference>
<dbReference type="AlphaFoldDB" id="A0A0C9Y8I7"/>
<gene>
    <name evidence="1" type="ORF">K443DRAFT_35586</name>
</gene>
<sequence length="67" mass="7609">SISYLSFPIYFRPELQPHSTECTFSVTLDMSKLCSFGKGGSKWGTRYIRPLQLDSDSLCPSQPEKVF</sequence>
<dbReference type="EMBL" id="KN838570">
    <property type="protein sequence ID" value="KIK04353.1"/>
    <property type="molecule type" value="Genomic_DNA"/>
</dbReference>
<dbReference type="HOGENOM" id="CLU_2819498_0_0_1"/>